<feature type="domain" description="Stealth protein CR1 conserved region 1" evidence="5">
    <location>
        <begin position="7"/>
        <end position="31"/>
    </location>
</feature>
<protein>
    <submittedName>
        <fullName evidence="6">Glycosyl transferase</fullName>
    </submittedName>
</protein>
<dbReference type="PANTHER" id="PTHR24045:SF0">
    <property type="entry name" value="N-ACETYLGLUCOSAMINE-1-PHOSPHOTRANSFERASE SUBUNITS ALPHA_BETA"/>
    <property type="match status" value="1"/>
</dbReference>
<accession>A0AAJ2P0U5</accession>
<evidence type="ECO:0000259" key="4">
    <source>
        <dbReference type="Pfam" id="PF11380"/>
    </source>
</evidence>
<evidence type="ECO:0000313" key="7">
    <source>
        <dbReference type="Proteomes" id="UP001281024"/>
    </source>
</evidence>
<dbReference type="Proteomes" id="UP001281024">
    <property type="component" value="Unassembled WGS sequence"/>
</dbReference>
<sequence>MSEAKNPPVDFVIDWVNGQDLSWQKKRSKYLVKKEDASSVRFRDWGFLKYWFRLVEKNAPWVHKIFLITDHQVPNFLNLDNSKIVLVNHEDYIQNKYLPVFNSNSIEIGMNKIPGLSEHFVFFNDDMFINDSVKSTDFFENGMPKDSGVMSPQFPISNSVAHNTMNSMEIVNKYFSRNNILKKHFFKIFNWKYGKDNIRTFTTLPWKVVMGFYDNHIPISFLKSTFEDIWSKEGELLSQNFEHRFRSKLDYSVWIMRYFQLANGKFVPRSTNFGKYYNIGKQTEQIINDIRTKKHSLIVLNDQEDIQNFELERDNIISVFESSFPEKSSFEV</sequence>
<organism evidence="6 7">
    <name type="scientific">Oenococcus oeni</name>
    <name type="common">Leuconostoc oenos</name>
    <dbReference type="NCBI Taxonomy" id="1247"/>
    <lineage>
        <taxon>Bacteria</taxon>
        <taxon>Bacillati</taxon>
        <taxon>Bacillota</taxon>
        <taxon>Bacilli</taxon>
        <taxon>Lactobacillales</taxon>
        <taxon>Lactobacillaceae</taxon>
        <taxon>Oenococcus</taxon>
    </lineage>
</organism>
<comment type="similarity">
    <text evidence="1">Belongs to the stealth family.</text>
</comment>
<dbReference type="EMBL" id="WERV01000001">
    <property type="protein sequence ID" value="MDV7714400.1"/>
    <property type="molecule type" value="Genomic_DNA"/>
</dbReference>
<reference evidence="6" key="1">
    <citation type="submission" date="2019-10" db="EMBL/GenBank/DDBJ databases">
        <title>Malate fermentation in French cider.</title>
        <authorList>
            <person name="Cousin F.J."/>
            <person name="Medina Fernandez S."/>
            <person name="Misery B."/>
            <person name="Laplace J.-M."/>
            <person name="Cretenet M."/>
        </authorList>
    </citation>
    <scope>NUCLEOTIDE SEQUENCE</scope>
    <source>
        <strain evidence="6">UCMA15129</strain>
    </source>
</reference>
<evidence type="ECO:0000259" key="5">
    <source>
        <dbReference type="Pfam" id="PF17101"/>
    </source>
</evidence>
<keyword evidence="3" id="KW-0270">Exopolysaccharide synthesis</keyword>
<dbReference type="Pfam" id="PF17101">
    <property type="entry name" value="Stealth_CR1"/>
    <property type="match status" value="1"/>
</dbReference>
<dbReference type="AlphaFoldDB" id="A0AAJ2P0U5"/>
<dbReference type="GO" id="GO:0016772">
    <property type="term" value="F:transferase activity, transferring phosphorus-containing groups"/>
    <property type="evidence" value="ECO:0007669"/>
    <property type="project" value="InterPro"/>
</dbReference>
<evidence type="ECO:0000256" key="1">
    <source>
        <dbReference type="ARBA" id="ARBA00007583"/>
    </source>
</evidence>
<dbReference type="InterPro" id="IPR047141">
    <property type="entry name" value="Stealth"/>
</dbReference>
<gene>
    <name evidence="6" type="ORF">GA838_01200</name>
</gene>
<dbReference type="GO" id="GO:0000271">
    <property type="term" value="P:polysaccharide biosynthetic process"/>
    <property type="evidence" value="ECO:0007669"/>
    <property type="project" value="UniProtKB-KW"/>
</dbReference>
<name>A0AAJ2P0U5_OENOE</name>
<dbReference type="InterPro" id="IPR031358">
    <property type="entry name" value="Stealth_CR1"/>
</dbReference>
<dbReference type="Pfam" id="PF11380">
    <property type="entry name" value="Stealth_CR2"/>
    <property type="match status" value="1"/>
</dbReference>
<proteinExistence type="inferred from homology"/>
<evidence type="ECO:0000256" key="2">
    <source>
        <dbReference type="ARBA" id="ARBA00022679"/>
    </source>
</evidence>
<evidence type="ECO:0000313" key="6">
    <source>
        <dbReference type="EMBL" id="MDV7714400.1"/>
    </source>
</evidence>
<dbReference type="InterPro" id="IPR021520">
    <property type="entry name" value="Stealth_CR2"/>
</dbReference>
<dbReference type="PANTHER" id="PTHR24045">
    <property type="match status" value="1"/>
</dbReference>
<comment type="caution">
    <text evidence="6">The sequence shown here is derived from an EMBL/GenBank/DDBJ whole genome shotgun (WGS) entry which is preliminary data.</text>
</comment>
<evidence type="ECO:0000256" key="3">
    <source>
        <dbReference type="ARBA" id="ARBA00023169"/>
    </source>
</evidence>
<feature type="domain" description="Stealth protein CR2 conserved region 2" evidence="4">
    <location>
        <begin position="41"/>
        <end position="141"/>
    </location>
</feature>
<keyword evidence="2 6" id="KW-0808">Transferase</keyword>